<dbReference type="Proteomes" id="UP001165064">
    <property type="component" value="Unassembled WGS sequence"/>
</dbReference>
<gene>
    <name evidence="1" type="ORF">Amon02_000648900</name>
</gene>
<keyword evidence="2" id="KW-1185">Reference proteome</keyword>
<dbReference type="EMBL" id="BSXS01005082">
    <property type="protein sequence ID" value="GME83904.1"/>
    <property type="molecule type" value="Genomic_DNA"/>
</dbReference>
<organism evidence="1 2">
    <name type="scientific">Ambrosiozyma monospora</name>
    <name type="common">Yeast</name>
    <name type="synonym">Endomycopsis monosporus</name>
    <dbReference type="NCBI Taxonomy" id="43982"/>
    <lineage>
        <taxon>Eukaryota</taxon>
        <taxon>Fungi</taxon>
        <taxon>Dikarya</taxon>
        <taxon>Ascomycota</taxon>
        <taxon>Saccharomycotina</taxon>
        <taxon>Pichiomycetes</taxon>
        <taxon>Pichiales</taxon>
        <taxon>Pichiaceae</taxon>
        <taxon>Ambrosiozyma</taxon>
    </lineage>
</organism>
<protein>
    <submittedName>
        <fullName evidence="1">Unnamed protein product</fullName>
    </submittedName>
</protein>
<evidence type="ECO:0000313" key="2">
    <source>
        <dbReference type="Proteomes" id="UP001165064"/>
    </source>
</evidence>
<reference evidence="1" key="1">
    <citation type="submission" date="2023-04" db="EMBL/GenBank/DDBJ databases">
        <title>Ambrosiozyma monospora NBRC 10751.</title>
        <authorList>
            <person name="Ichikawa N."/>
            <person name="Sato H."/>
            <person name="Tonouchi N."/>
        </authorList>
    </citation>
    <scope>NUCLEOTIDE SEQUENCE</scope>
    <source>
        <strain evidence="1">NBRC 10751</strain>
    </source>
</reference>
<accession>A0ACB5T9D7</accession>
<name>A0ACB5T9D7_AMBMO</name>
<sequence length="367" mass="41589">MHSSHIDTTFDDANIDYGLLFKVISETLDSKSKWMTASEEDIIKNDPQNMPSFSQFPQPQRLGESSISKTPPQVIELNDLSLPNKQYSNLSQRESSYNPNDPFSTPPISQENSFSAAPPSTYQEISPTLPLENQRRPFKKMYSTVYDVLNTDEASIFSKIFVHIRRIADNVSGTQPHRTQLIGKSLLLFSAENTFRKLCFKLSTCAVSSLIISSLIFLELFLLSYQMWDPSKTGYIQIQHYSWVDYTLIFTNSLYGFFILVKILAFGLFSNADFHEMKSTTGFSRQAIKAFFLSTPKSHSNIHSISRSSSTNSTNQVLCYAYLRSIGHVIDLIGFVSFIISTCLEVPEQSNDLSNVLFLSLLRSVQF</sequence>
<comment type="caution">
    <text evidence="1">The sequence shown here is derived from an EMBL/GenBank/DDBJ whole genome shotgun (WGS) entry which is preliminary data.</text>
</comment>
<proteinExistence type="predicted"/>
<evidence type="ECO:0000313" key="1">
    <source>
        <dbReference type="EMBL" id="GME83904.1"/>
    </source>
</evidence>